<feature type="domain" description="UspA" evidence="1">
    <location>
        <begin position="7"/>
        <end position="62"/>
    </location>
</feature>
<dbReference type="Gene3D" id="3.40.50.620">
    <property type="entry name" value="HUPs"/>
    <property type="match status" value="1"/>
</dbReference>
<keyword evidence="3" id="KW-1185">Reference proteome</keyword>
<accession>A0A1Y2HW53</accession>
<gene>
    <name evidence="2" type="ORF">BCR44DRAFT_1427733</name>
</gene>
<comment type="caution">
    <text evidence="2">The sequence shown here is derived from an EMBL/GenBank/DDBJ whole genome shotgun (WGS) entry which is preliminary data.</text>
</comment>
<name>A0A1Y2HW53_9FUNG</name>
<dbReference type="AlphaFoldDB" id="A0A1Y2HW53"/>
<proteinExistence type="predicted"/>
<evidence type="ECO:0000313" key="2">
    <source>
        <dbReference type="EMBL" id="ORZ38749.1"/>
    </source>
</evidence>
<protein>
    <recommendedName>
        <fullName evidence="1">UspA domain-containing protein</fullName>
    </recommendedName>
</protein>
<organism evidence="2 3">
    <name type="scientific">Catenaria anguillulae PL171</name>
    <dbReference type="NCBI Taxonomy" id="765915"/>
    <lineage>
        <taxon>Eukaryota</taxon>
        <taxon>Fungi</taxon>
        <taxon>Fungi incertae sedis</taxon>
        <taxon>Blastocladiomycota</taxon>
        <taxon>Blastocladiomycetes</taxon>
        <taxon>Blastocladiales</taxon>
        <taxon>Catenariaceae</taxon>
        <taxon>Catenaria</taxon>
    </lineage>
</organism>
<feature type="non-terminal residue" evidence="2">
    <location>
        <position position="85"/>
    </location>
</feature>
<dbReference type="SUPFAM" id="SSF52402">
    <property type="entry name" value="Adenine nucleotide alpha hydrolases-like"/>
    <property type="match status" value="1"/>
</dbReference>
<dbReference type="InterPro" id="IPR006016">
    <property type="entry name" value="UspA"/>
</dbReference>
<sequence length="85" mass="9001">MTLLIAHGDDPRAVLLHIVDEHMADTLVIGSHGEGSRLTELLMGSVAKDLSSQSKVPVVVVRGTMGVAEKGEMEGDVNVEPFAHV</sequence>
<evidence type="ECO:0000259" key="1">
    <source>
        <dbReference type="Pfam" id="PF00582"/>
    </source>
</evidence>
<dbReference type="Proteomes" id="UP000193411">
    <property type="component" value="Unassembled WGS sequence"/>
</dbReference>
<dbReference type="EMBL" id="MCFL01000007">
    <property type="protein sequence ID" value="ORZ38749.1"/>
    <property type="molecule type" value="Genomic_DNA"/>
</dbReference>
<dbReference type="Pfam" id="PF00582">
    <property type="entry name" value="Usp"/>
    <property type="match status" value="1"/>
</dbReference>
<evidence type="ECO:0000313" key="3">
    <source>
        <dbReference type="Proteomes" id="UP000193411"/>
    </source>
</evidence>
<reference evidence="2 3" key="1">
    <citation type="submission" date="2016-07" db="EMBL/GenBank/DDBJ databases">
        <title>Pervasive Adenine N6-methylation of Active Genes in Fungi.</title>
        <authorList>
            <consortium name="DOE Joint Genome Institute"/>
            <person name="Mondo S.J."/>
            <person name="Dannebaum R.O."/>
            <person name="Kuo R.C."/>
            <person name="Labutti K."/>
            <person name="Haridas S."/>
            <person name="Kuo A."/>
            <person name="Salamov A."/>
            <person name="Ahrendt S.R."/>
            <person name="Lipzen A."/>
            <person name="Sullivan W."/>
            <person name="Andreopoulos W.B."/>
            <person name="Clum A."/>
            <person name="Lindquist E."/>
            <person name="Daum C."/>
            <person name="Ramamoorthy G.K."/>
            <person name="Gryganskyi A."/>
            <person name="Culley D."/>
            <person name="Magnuson J.K."/>
            <person name="James T.Y."/>
            <person name="O'Malley M.A."/>
            <person name="Stajich J.E."/>
            <person name="Spatafora J.W."/>
            <person name="Visel A."/>
            <person name="Grigoriev I.V."/>
        </authorList>
    </citation>
    <scope>NUCLEOTIDE SEQUENCE [LARGE SCALE GENOMIC DNA]</scope>
    <source>
        <strain evidence="2 3">PL171</strain>
    </source>
</reference>
<dbReference type="InterPro" id="IPR014729">
    <property type="entry name" value="Rossmann-like_a/b/a_fold"/>
</dbReference>